<accession>A0ABC9VPU8</accession>
<dbReference type="SMART" id="SM01292">
    <property type="entry name" value="N1221"/>
    <property type="match status" value="1"/>
</dbReference>
<dbReference type="Proteomes" id="UP001623348">
    <property type="component" value="Unassembled WGS sequence"/>
</dbReference>
<dbReference type="PANTHER" id="PTHR13239">
    <property type="entry name" value="PROTEIN REQUIRED FOR HYPHAL ANASTOMOSIS HAM-2"/>
    <property type="match status" value="1"/>
</dbReference>
<evidence type="ECO:0000313" key="3">
    <source>
        <dbReference type="EMBL" id="GAB0175424.1"/>
    </source>
</evidence>
<protein>
    <submittedName>
        <fullName evidence="3">Striatin-interacting protein 2</fullName>
    </submittedName>
</protein>
<feature type="compositionally biased region" description="Low complexity" evidence="1">
    <location>
        <begin position="1"/>
        <end position="19"/>
    </location>
</feature>
<sequence>MEAAGGAAPAPAPGRARPVQPQPQPQPQPPPQPQPKSRELFRNQRKESEGSVDCPNLEFEYGDADGHGAELAELYSYTEEPELSTNRRCFEEDFHAQVQGRRWLELDGAQQKAYVMRLLDGLEVVNRDKRLKVARAILYLAQGVFGDCDNEGDVLHWSRHNSFLLYQLGTFTAFLELLNMEIE</sequence>
<dbReference type="PANTHER" id="PTHR13239:SF6">
    <property type="entry name" value="STRIATIN-INTERACTING PROTEIN 2"/>
    <property type="match status" value="1"/>
</dbReference>
<dbReference type="Pfam" id="PF07923">
    <property type="entry name" value="N1221"/>
    <property type="match status" value="1"/>
</dbReference>
<reference evidence="3 4" key="1">
    <citation type="submission" date="2024-06" db="EMBL/GenBank/DDBJ databases">
        <title>The draft genome of Grus japonensis, version 3.</title>
        <authorList>
            <person name="Nabeshima K."/>
            <person name="Suzuki S."/>
            <person name="Onuma M."/>
        </authorList>
    </citation>
    <scope>NUCLEOTIDE SEQUENCE [LARGE SCALE GENOMIC DNA]</scope>
    <source>
        <strain evidence="3 4">451A</strain>
    </source>
</reference>
<organism evidence="3 4">
    <name type="scientific">Grus japonensis</name>
    <name type="common">Japanese crane</name>
    <name type="synonym">Red-crowned crane</name>
    <dbReference type="NCBI Taxonomy" id="30415"/>
    <lineage>
        <taxon>Eukaryota</taxon>
        <taxon>Metazoa</taxon>
        <taxon>Chordata</taxon>
        <taxon>Craniata</taxon>
        <taxon>Vertebrata</taxon>
        <taxon>Euteleostomi</taxon>
        <taxon>Archelosauria</taxon>
        <taxon>Archosauria</taxon>
        <taxon>Dinosauria</taxon>
        <taxon>Saurischia</taxon>
        <taxon>Theropoda</taxon>
        <taxon>Coelurosauria</taxon>
        <taxon>Aves</taxon>
        <taxon>Neognathae</taxon>
        <taxon>Neoaves</taxon>
        <taxon>Gruiformes</taxon>
        <taxon>Gruidae</taxon>
        <taxon>Grus</taxon>
    </lineage>
</organism>
<name>A0ABC9VPU8_GRUJA</name>
<feature type="compositionally biased region" description="Basic and acidic residues" evidence="1">
    <location>
        <begin position="36"/>
        <end position="49"/>
    </location>
</feature>
<evidence type="ECO:0000259" key="2">
    <source>
        <dbReference type="SMART" id="SM01292"/>
    </source>
</evidence>
<comment type="caution">
    <text evidence="3">The sequence shown here is derived from an EMBL/GenBank/DDBJ whole genome shotgun (WGS) entry which is preliminary data.</text>
</comment>
<dbReference type="AlphaFoldDB" id="A0ABC9VPU8"/>
<dbReference type="InterPro" id="IPR012486">
    <property type="entry name" value="Far11/STRP_N"/>
</dbReference>
<dbReference type="InterPro" id="IPR040185">
    <property type="entry name" value="Far11/STRP"/>
</dbReference>
<dbReference type="EMBL" id="BAAFJT010000001">
    <property type="protein sequence ID" value="GAB0175424.1"/>
    <property type="molecule type" value="Genomic_DNA"/>
</dbReference>
<evidence type="ECO:0000313" key="4">
    <source>
        <dbReference type="Proteomes" id="UP001623348"/>
    </source>
</evidence>
<feature type="region of interest" description="Disordered" evidence="1">
    <location>
        <begin position="1"/>
        <end position="57"/>
    </location>
</feature>
<gene>
    <name evidence="3" type="ORF">GRJ2_000007600</name>
</gene>
<keyword evidence="4" id="KW-1185">Reference proteome</keyword>
<feature type="domain" description="Far11/STRP N-terminal" evidence="2">
    <location>
        <begin position="54"/>
        <end position="183"/>
    </location>
</feature>
<feature type="compositionally biased region" description="Pro residues" evidence="1">
    <location>
        <begin position="20"/>
        <end position="34"/>
    </location>
</feature>
<proteinExistence type="predicted"/>
<evidence type="ECO:0000256" key="1">
    <source>
        <dbReference type="SAM" id="MobiDB-lite"/>
    </source>
</evidence>